<protein>
    <submittedName>
        <fullName evidence="2">DNA-binding protein</fullName>
    </submittedName>
</protein>
<feature type="domain" description="Helix-turn-helix" evidence="1">
    <location>
        <begin position="50"/>
        <end position="99"/>
    </location>
</feature>
<reference evidence="2 3" key="1">
    <citation type="submission" date="2018-09" db="EMBL/GenBank/DDBJ databases">
        <title>Comparative genomics of Leucobacter spp.</title>
        <authorList>
            <person name="Reis A.C."/>
            <person name="Kolvenbach B.A."/>
            <person name="Corvini P.F.X."/>
            <person name="Nunes O.C."/>
        </authorList>
    </citation>
    <scope>NUCLEOTIDE SEQUENCE [LARGE SCALE GENOMIC DNA]</scope>
    <source>
        <strain evidence="2 3">L-1</strain>
    </source>
</reference>
<evidence type="ECO:0000313" key="2">
    <source>
        <dbReference type="EMBL" id="MBL3688961.1"/>
    </source>
</evidence>
<evidence type="ECO:0000259" key="1">
    <source>
        <dbReference type="Pfam" id="PF12728"/>
    </source>
</evidence>
<gene>
    <name evidence="2" type="ORF">D3226_03185</name>
</gene>
<dbReference type="GO" id="GO:0003677">
    <property type="term" value="F:DNA binding"/>
    <property type="evidence" value="ECO:0007669"/>
    <property type="project" value="UniProtKB-KW"/>
</dbReference>
<dbReference type="EMBL" id="QYAD01000001">
    <property type="protein sequence ID" value="MBL3688961.1"/>
    <property type="molecule type" value="Genomic_DNA"/>
</dbReference>
<dbReference type="Proteomes" id="UP001646141">
    <property type="component" value="Unassembled WGS sequence"/>
</dbReference>
<accession>A0ABS1SLB2</accession>
<name>A0ABS1SLB2_9MICO</name>
<keyword evidence="3" id="KW-1185">Reference proteome</keyword>
<evidence type="ECO:0000313" key="3">
    <source>
        <dbReference type="Proteomes" id="UP001646141"/>
    </source>
</evidence>
<dbReference type="InterPro" id="IPR041657">
    <property type="entry name" value="HTH_17"/>
</dbReference>
<comment type="caution">
    <text evidence="2">The sequence shown here is derived from an EMBL/GenBank/DDBJ whole genome shotgun (WGS) entry which is preliminary data.</text>
</comment>
<keyword evidence="2" id="KW-0238">DNA-binding</keyword>
<dbReference type="Pfam" id="PF12728">
    <property type="entry name" value="HTH_17"/>
    <property type="match status" value="1"/>
</dbReference>
<proteinExistence type="predicted"/>
<dbReference type="RefSeq" id="WP_202380952.1">
    <property type="nucleotide sequence ID" value="NZ_BAAAMA010000004.1"/>
</dbReference>
<organism evidence="2 3">
    <name type="scientific">Leucobacter chromiireducens subsp. chromiireducens</name>
    <dbReference type="NCBI Taxonomy" id="660067"/>
    <lineage>
        <taxon>Bacteria</taxon>
        <taxon>Bacillati</taxon>
        <taxon>Actinomycetota</taxon>
        <taxon>Actinomycetes</taxon>
        <taxon>Micrococcales</taxon>
        <taxon>Microbacteriaceae</taxon>
        <taxon>Leucobacter</taxon>
    </lineage>
</organism>
<sequence length="106" mass="11778">MDDAITRALRAIIREEIAAIAPAWTKTRATTTPRVDLPIRAGEVERHYPVAEVARLLGMSRVWVYERMKDGTFVTANFGDGKSKKRIPASSINEFIATHTYSLSSG</sequence>